<dbReference type="GO" id="GO:0006281">
    <property type="term" value="P:DNA repair"/>
    <property type="evidence" value="ECO:0007669"/>
    <property type="project" value="InterPro"/>
</dbReference>
<feature type="domain" description="DHHA1" evidence="8">
    <location>
        <begin position="362"/>
        <end position="445"/>
    </location>
</feature>
<evidence type="ECO:0000313" key="11">
    <source>
        <dbReference type="Proteomes" id="UP000292459"/>
    </source>
</evidence>
<dbReference type="RefSeq" id="WP_044151236.1">
    <property type="nucleotide sequence ID" value="NZ_QVFV01000007.1"/>
</dbReference>
<dbReference type="AlphaFoldDB" id="A0A4Q7E2E3"/>
<gene>
    <name evidence="10" type="primary">recJ</name>
    <name evidence="10" type="ORF">DYY88_20155</name>
</gene>
<proteinExistence type="inferred from homology"/>
<name>A0A4Q7E2E3_9CYAN</name>
<evidence type="ECO:0000259" key="9">
    <source>
        <dbReference type="Pfam" id="PF17768"/>
    </source>
</evidence>
<dbReference type="InterPro" id="IPR051673">
    <property type="entry name" value="SSDNA_exonuclease_RecJ"/>
</dbReference>
<evidence type="ECO:0000256" key="3">
    <source>
        <dbReference type="ARBA" id="ARBA00022722"/>
    </source>
</evidence>
<keyword evidence="5 10" id="KW-0269">Exonuclease</keyword>
<protein>
    <recommendedName>
        <fullName evidence="2">Single-stranded-DNA-specific exonuclease RecJ</fullName>
    </recommendedName>
</protein>
<dbReference type="InterPro" id="IPR041122">
    <property type="entry name" value="RecJ_OB"/>
</dbReference>
<dbReference type="SUPFAM" id="SSF64182">
    <property type="entry name" value="DHH phosphoesterases"/>
    <property type="match status" value="1"/>
</dbReference>
<organism evidence="10 11">
    <name type="scientific">Leptolyngbya iicbica LK</name>
    <dbReference type="NCBI Taxonomy" id="2294035"/>
    <lineage>
        <taxon>Bacteria</taxon>
        <taxon>Bacillati</taxon>
        <taxon>Cyanobacteriota</taxon>
        <taxon>Cyanophyceae</taxon>
        <taxon>Leptolyngbyales</taxon>
        <taxon>Leptolyngbyaceae</taxon>
        <taxon>Leptolyngbya group</taxon>
        <taxon>Leptolyngbya</taxon>
        <taxon>Leptolyngbya iicbica</taxon>
    </lineage>
</organism>
<comment type="similarity">
    <text evidence="1">Belongs to the RecJ family.</text>
</comment>
<dbReference type="NCBIfam" id="TIGR00644">
    <property type="entry name" value="recJ"/>
    <property type="match status" value="1"/>
</dbReference>
<dbReference type="Gene3D" id="3.90.1640.30">
    <property type="match status" value="1"/>
</dbReference>
<dbReference type="InterPro" id="IPR003156">
    <property type="entry name" value="DHHA1_dom"/>
</dbReference>
<sequence length="1024" mass="112382">MPDQRWQIQPALKGEAKGLSQQLQLSPLVAQVLLNRDIETPAAAQEFLNPESLLLPSPLDEFPDLEPSIEILLQAIELGEKIAICGDYDADGMTSTALLLRALRYLGAQVDYAIPSRMQEGYGINTRIVEEFFADGVSVILTVDNGIAAVEPIAHARELGLTVIVTDHHDVPPEIPPAHAILNPKLIPPDSPYYGVAGVGVAYILAVCLAQAMGRIQDLTTPLLELFTLGTIADLAPLTGVNRRWVRRGLRLLPKSRLIGVQALIKVAGLGEENDTLKPEDIGFRLGPRINAVGRIGDPQVVIEMLTTDDVDVALQRALECEAANQQRREMCDRIEEEAIAWVEAQIADGSVDLVRDRVLLVLQPDWHHGVIGIVASRLVERYGVPVFICTYEDDEQKEIRGSARGIPEFQVFEALQSCHDLMIKFGGHKAAGGFSFLAKHLRQVKSRLVNFANQTLRVEHLKPLVTVDVRATFDQLTFALHDQLDQLHPCGIGNPDPVFWTPNVRVVEQRAIGQTKAHLKLTVADDANNQLAAIAWRWGTYCPLPDRLDIAYKLKLNEWQGNTTLQLELVGVRPPTSPTAVAQVATQNHAIRLTSPQPAQLPLTAAESTANPPAQPQAADRQSPSRLPESGRGTVQQTAAPTAAPAMSQADFYYSHRCYQVRTVQAGQSRQLEIQNPEGQVFVVSLPDRQGYLCVPGATAKPVDLSEPHYFNLLRAGLDALEIRQQTHLLLEKDELLADKDQHIATLTRQVELLQAQAGQASASAAQTEQLQALQAEVTAQATAMQHQEAHIETIKQTMHRPPPTLDPKAIKREVRDAVSDKVWFCLQTQSQKDLYAAYKQVALATADGSESPTADYSEAGLRLGQVVQREVVQPCFDDLQAFLQRQGQVALGHLPLGTAGKYSLALAVPLWADAWTTIAPTALTASQRPSDQQLYVASQATSQLSTSDRALLAAFLAQWDHPMSAWFQAHGDAAATYLDQIHQLHQLAAQSTQPLYLWAFEHMRDLVIGQPETSGLLQCIYG</sequence>
<dbReference type="Pfam" id="PF02272">
    <property type="entry name" value="DHHA1"/>
    <property type="match status" value="1"/>
</dbReference>
<feature type="domain" description="DDH" evidence="7">
    <location>
        <begin position="81"/>
        <end position="231"/>
    </location>
</feature>
<evidence type="ECO:0000259" key="8">
    <source>
        <dbReference type="Pfam" id="PF02272"/>
    </source>
</evidence>
<keyword evidence="3" id="KW-0540">Nuclease</keyword>
<dbReference type="OrthoDB" id="9809852at2"/>
<keyword evidence="4" id="KW-0378">Hydrolase</keyword>
<dbReference type="InterPro" id="IPR038763">
    <property type="entry name" value="DHH_sf"/>
</dbReference>
<dbReference type="GO" id="GO:0006310">
    <property type="term" value="P:DNA recombination"/>
    <property type="evidence" value="ECO:0007669"/>
    <property type="project" value="InterPro"/>
</dbReference>
<feature type="region of interest" description="Disordered" evidence="6">
    <location>
        <begin position="607"/>
        <end position="644"/>
    </location>
</feature>
<dbReference type="GO" id="GO:0003676">
    <property type="term" value="F:nucleic acid binding"/>
    <property type="evidence" value="ECO:0007669"/>
    <property type="project" value="InterPro"/>
</dbReference>
<dbReference type="GO" id="GO:0008409">
    <property type="term" value="F:5'-3' exonuclease activity"/>
    <property type="evidence" value="ECO:0007669"/>
    <property type="project" value="InterPro"/>
</dbReference>
<dbReference type="EMBL" id="QVFV01000007">
    <property type="protein sequence ID" value="RZM75619.1"/>
    <property type="molecule type" value="Genomic_DNA"/>
</dbReference>
<evidence type="ECO:0000256" key="6">
    <source>
        <dbReference type="SAM" id="MobiDB-lite"/>
    </source>
</evidence>
<evidence type="ECO:0000256" key="4">
    <source>
        <dbReference type="ARBA" id="ARBA00022801"/>
    </source>
</evidence>
<dbReference type="Pfam" id="PF17768">
    <property type="entry name" value="RecJ_OB"/>
    <property type="match status" value="1"/>
</dbReference>
<dbReference type="Gene3D" id="3.10.310.30">
    <property type="match status" value="1"/>
</dbReference>
<evidence type="ECO:0000256" key="2">
    <source>
        <dbReference type="ARBA" id="ARBA00019841"/>
    </source>
</evidence>
<dbReference type="Proteomes" id="UP000292459">
    <property type="component" value="Unassembled WGS sequence"/>
</dbReference>
<evidence type="ECO:0000259" key="7">
    <source>
        <dbReference type="Pfam" id="PF01368"/>
    </source>
</evidence>
<dbReference type="InterPro" id="IPR001667">
    <property type="entry name" value="DDH_dom"/>
</dbReference>
<reference evidence="10 11" key="1">
    <citation type="submission" date="2018-11" db="EMBL/GenBank/DDBJ databases">
        <title>Whole genome sequencing of an environmental sample.</title>
        <authorList>
            <person name="Sarangi A.N."/>
            <person name="Singh D."/>
            <person name="Tripathy S."/>
        </authorList>
    </citation>
    <scope>NUCLEOTIDE SEQUENCE [LARGE SCALE GENOMIC DNA]</scope>
    <source>
        <strain evidence="10 11">Lakshadweep</strain>
    </source>
</reference>
<dbReference type="PANTHER" id="PTHR30255">
    <property type="entry name" value="SINGLE-STRANDED-DNA-SPECIFIC EXONUCLEASE RECJ"/>
    <property type="match status" value="1"/>
</dbReference>
<feature type="domain" description="RecJ OB" evidence="9">
    <location>
        <begin position="468"/>
        <end position="570"/>
    </location>
</feature>
<evidence type="ECO:0000256" key="5">
    <source>
        <dbReference type="ARBA" id="ARBA00022839"/>
    </source>
</evidence>
<dbReference type="InterPro" id="IPR004610">
    <property type="entry name" value="RecJ"/>
</dbReference>
<evidence type="ECO:0000256" key="1">
    <source>
        <dbReference type="ARBA" id="ARBA00005915"/>
    </source>
</evidence>
<dbReference type="Pfam" id="PF01368">
    <property type="entry name" value="DHH"/>
    <property type="match status" value="1"/>
</dbReference>
<keyword evidence="11" id="KW-1185">Reference proteome</keyword>
<accession>A0A4Q7E2E3</accession>
<evidence type="ECO:0000313" key="10">
    <source>
        <dbReference type="EMBL" id="RZM75619.1"/>
    </source>
</evidence>
<dbReference type="PANTHER" id="PTHR30255:SF2">
    <property type="entry name" value="SINGLE-STRANDED-DNA-SPECIFIC EXONUCLEASE RECJ"/>
    <property type="match status" value="1"/>
</dbReference>
<comment type="caution">
    <text evidence="10">The sequence shown here is derived from an EMBL/GenBank/DDBJ whole genome shotgun (WGS) entry which is preliminary data.</text>
</comment>